<dbReference type="InterPro" id="IPR008969">
    <property type="entry name" value="CarboxyPept-like_regulatory"/>
</dbReference>
<keyword evidence="2 8" id="KW-0813">Transport</keyword>
<keyword evidence="6 8" id="KW-0472">Membrane</keyword>
<evidence type="ECO:0000256" key="10">
    <source>
        <dbReference type="SAM" id="SignalP"/>
    </source>
</evidence>
<evidence type="ECO:0000313" key="13">
    <source>
        <dbReference type="EMBL" id="KAA5229607.1"/>
    </source>
</evidence>
<organism evidence="13 15">
    <name type="scientific">Bacteroides finegoldii</name>
    <dbReference type="NCBI Taxonomy" id="338188"/>
    <lineage>
        <taxon>Bacteria</taxon>
        <taxon>Pseudomonadati</taxon>
        <taxon>Bacteroidota</taxon>
        <taxon>Bacteroidia</taxon>
        <taxon>Bacteroidales</taxon>
        <taxon>Bacteroidaceae</taxon>
        <taxon>Bacteroides</taxon>
    </lineage>
</organism>
<dbReference type="InterPro" id="IPR023997">
    <property type="entry name" value="TonB-dep_OMP_SusC/RagA_CS"/>
</dbReference>
<dbReference type="InterPro" id="IPR037066">
    <property type="entry name" value="Plug_dom_sf"/>
</dbReference>
<evidence type="ECO:0000256" key="7">
    <source>
        <dbReference type="ARBA" id="ARBA00023237"/>
    </source>
</evidence>
<keyword evidence="10" id="KW-0732">Signal</keyword>
<dbReference type="Proteomes" id="UP000440198">
    <property type="component" value="Unassembled WGS sequence"/>
</dbReference>
<evidence type="ECO:0000256" key="9">
    <source>
        <dbReference type="RuleBase" id="RU003357"/>
    </source>
</evidence>
<dbReference type="NCBIfam" id="TIGR04056">
    <property type="entry name" value="OMP_RagA_SusC"/>
    <property type="match status" value="1"/>
</dbReference>
<feature type="domain" description="TonB-dependent receptor-like beta-barrel" evidence="11">
    <location>
        <begin position="431"/>
        <end position="895"/>
    </location>
</feature>
<dbReference type="EMBL" id="VWAK01000021">
    <property type="protein sequence ID" value="KAA5229607.1"/>
    <property type="molecule type" value="Genomic_DNA"/>
</dbReference>
<evidence type="ECO:0000256" key="5">
    <source>
        <dbReference type="ARBA" id="ARBA00023077"/>
    </source>
</evidence>
<dbReference type="InterPro" id="IPR036942">
    <property type="entry name" value="Beta-barrel_TonB_sf"/>
</dbReference>
<evidence type="ECO:0000256" key="1">
    <source>
        <dbReference type="ARBA" id="ARBA00004571"/>
    </source>
</evidence>
<evidence type="ECO:0000259" key="12">
    <source>
        <dbReference type="Pfam" id="PF07715"/>
    </source>
</evidence>
<dbReference type="Pfam" id="PF13715">
    <property type="entry name" value="CarbopepD_reg_2"/>
    <property type="match status" value="1"/>
</dbReference>
<dbReference type="InterPro" id="IPR023996">
    <property type="entry name" value="TonB-dep_OMP_SusC/RagA"/>
</dbReference>
<dbReference type="Gene3D" id="2.40.170.20">
    <property type="entry name" value="TonB-dependent receptor, beta-barrel domain"/>
    <property type="match status" value="1"/>
</dbReference>
<dbReference type="InterPro" id="IPR039426">
    <property type="entry name" value="TonB-dep_rcpt-like"/>
</dbReference>
<evidence type="ECO:0000313" key="16">
    <source>
        <dbReference type="Proteomes" id="UP000440198"/>
    </source>
</evidence>
<proteinExistence type="inferred from homology"/>
<dbReference type="Gene3D" id="2.170.130.10">
    <property type="entry name" value="TonB-dependent receptor, plug domain"/>
    <property type="match status" value="1"/>
</dbReference>
<evidence type="ECO:0000256" key="8">
    <source>
        <dbReference type="PROSITE-ProRule" id="PRU01360"/>
    </source>
</evidence>
<evidence type="ECO:0000259" key="11">
    <source>
        <dbReference type="Pfam" id="PF00593"/>
    </source>
</evidence>
<dbReference type="InterPro" id="IPR012910">
    <property type="entry name" value="Plug_dom"/>
</dbReference>
<dbReference type="Pfam" id="PF00593">
    <property type="entry name" value="TonB_dep_Rec_b-barrel"/>
    <property type="match status" value="1"/>
</dbReference>
<evidence type="ECO:0000313" key="15">
    <source>
        <dbReference type="Proteomes" id="UP000421791"/>
    </source>
</evidence>
<feature type="domain" description="TonB-dependent receptor plug" evidence="12">
    <location>
        <begin position="119"/>
        <end position="224"/>
    </location>
</feature>
<evidence type="ECO:0000256" key="3">
    <source>
        <dbReference type="ARBA" id="ARBA00022452"/>
    </source>
</evidence>
<reference evidence="15 16" key="1">
    <citation type="journal article" date="2019" name="Nat. Med.">
        <title>A library of human gut bacterial isolates paired with longitudinal multiomics data enables mechanistic microbiome research.</title>
        <authorList>
            <person name="Poyet M."/>
            <person name="Groussin M."/>
            <person name="Gibbons S.M."/>
            <person name="Avila-Pacheco J."/>
            <person name="Jiang X."/>
            <person name="Kearney S.M."/>
            <person name="Perrotta A.R."/>
            <person name="Berdy B."/>
            <person name="Zhao S."/>
            <person name="Lieberman T.D."/>
            <person name="Swanson P.K."/>
            <person name="Smith M."/>
            <person name="Roesemann S."/>
            <person name="Alexander J.E."/>
            <person name="Rich S.A."/>
            <person name="Livny J."/>
            <person name="Vlamakis H."/>
            <person name="Clish C."/>
            <person name="Bullock K."/>
            <person name="Deik A."/>
            <person name="Scott J."/>
            <person name="Pierce K.A."/>
            <person name="Xavier R.J."/>
            <person name="Alm E.J."/>
        </authorList>
    </citation>
    <scope>NUCLEOTIDE SEQUENCE [LARGE SCALE GENOMIC DNA]</scope>
    <source>
        <strain evidence="14 16">BIOML-A2</strain>
        <strain evidence="13 15">BIOML-A6</strain>
    </source>
</reference>
<evidence type="ECO:0000256" key="4">
    <source>
        <dbReference type="ARBA" id="ARBA00022692"/>
    </source>
</evidence>
<keyword evidence="16" id="KW-1185">Reference proteome</keyword>
<comment type="subcellular location">
    <subcellularLocation>
        <location evidence="1 8">Cell outer membrane</location>
        <topology evidence="1 8">Multi-pass membrane protein</topology>
    </subcellularLocation>
</comment>
<keyword evidence="5 9" id="KW-0798">TonB box</keyword>
<dbReference type="EMBL" id="VWAG01000041">
    <property type="protein sequence ID" value="KAA5253855.1"/>
    <property type="molecule type" value="Genomic_DNA"/>
</dbReference>
<dbReference type="Gene3D" id="2.60.40.1120">
    <property type="entry name" value="Carboxypeptidase-like, regulatory domain"/>
    <property type="match status" value="1"/>
</dbReference>
<dbReference type="SUPFAM" id="SSF49464">
    <property type="entry name" value="Carboxypeptidase regulatory domain-like"/>
    <property type="match status" value="1"/>
</dbReference>
<evidence type="ECO:0000313" key="14">
    <source>
        <dbReference type="EMBL" id="KAA5253855.1"/>
    </source>
</evidence>
<dbReference type="Pfam" id="PF07715">
    <property type="entry name" value="Plug"/>
    <property type="match status" value="1"/>
</dbReference>
<evidence type="ECO:0000256" key="6">
    <source>
        <dbReference type="ARBA" id="ARBA00023136"/>
    </source>
</evidence>
<dbReference type="InterPro" id="IPR000531">
    <property type="entry name" value="Beta-barrel_TonB"/>
</dbReference>
<dbReference type="NCBIfam" id="TIGR04057">
    <property type="entry name" value="SusC_RagA_signa"/>
    <property type="match status" value="1"/>
</dbReference>
<dbReference type="PROSITE" id="PS52016">
    <property type="entry name" value="TONB_DEPENDENT_REC_3"/>
    <property type="match status" value="1"/>
</dbReference>
<dbReference type="SUPFAM" id="SSF56935">
    <property type="entry name" value="Porins"/>
    <property type="match status" value="1"/>
</dbReference>
<keyword evidence="13" id="KW-0675">Receptor</keyword>
<sequence>MLSIMKNKKLLCSVCFLFTFMSALCGQNITVKGNVTSKTDGQPIIGASVIETISTTNGTITDFDGNFTLSVPTNATLKISYIGYKPVTVKAAASIQVLLEEDTQMVDEVVVTGYTTQRKADLTGAVSVVKVDEIQKQGENNPVKALQGRVPGMNITADGNPSGTATVRIRGIGTLNNNDPLYIIDGVPSKAGMHELNGNDIESIQVLKDAASASIYGSRAANGVIIITTKQGRKGQIKINFDASVSASMYQSKLDMMNTEQYGRTLWQANVNSGKNPNANSIGYQYDWGYNAEGYPVLDNIYVPKFIDDANTIATGDTDWFDEITRTGFIQQYNLSLSNGTERGNYFFSLGYYKNDGLIKYTNFDRISARINSDYKVIDNILTIGEHFTLNRTTEVQAPGNIMSDAMIALPMIPVHTVDGTNWGGPNSTMPDRQNVARIIYDNRNNRYTYWRLFGDAYVNLNPVKGLNIRSTFGLDYAQKYQRNFTLPYNTGFLNSDKDAVEMKQEHFTKWMWNAVATYELEIGKHRGDVMAGMELNREDDINFAAYREGFAILTPDYMYPSAGVGQSQASGGAGGFSLVSFFGKLNYSYADKYLLSFTLRRDGSSRFGSNNKYATFPSVSLGWRISQEAFMEKTKDVIDDLKIRAAWGQTGNQDIENYARYSIYESKYGTGNPPTYGTSYDITGSNGGSLLPSGFVRTQIGNDDIKWETTTQTNVGMDFSLFNQTLYGSAEYYYKKTTDILIKPSYIGILGEGGGQWRNAGSMENKGFEFNLGYRNKTAFGLSYDINANLGLYRNKILFVPGEVASTGDFGGDGVMNIIGHSINMRAGYIADGIFKSQEEVDNHADQTGKGVGRIRYKDLDNNGVIDTKDQTWIGNPNPDFTYGLNIYLEYKNFDLTMFWQGVQGVDVYNEVKKNTDFWSVGDMNANRGTRLLGAWTPQNPGSDIPAVCLEDLNNEKRISSYYVENGSYLKLRNLQLGYTLPTDISKKIKIERLRFYFSAQNLLTIKSKNFTGMDPENPNFGYPIPLNLTFGFNIGF</sequence>
<protein>
    <submittedName>
        <fullName evidence="13">TonB-dependent receptor</fullName>
    </submittedName>
</protein>
<keyword evidence="4 8" id="KW-0812">Transmembrane</keyword>
<feature type="chain" id="PRO_5044658454" evidence="10">
    <location>
        <begin position="26"/>
        <end position="1038"/>
    </location>
</feature>
<comment type="caution">
    <text evidence="13">The sequence shown here is derived from an EMBL/GenBank/DDBJ whole genome shotgun (WGS) entry which is preliminary data.</text>
</comment>
<feature type="signal peptide" evidence="10">
    <location>
        <begin position="1"/>
        <end position="25"/>
    </location>
</feature>
<gene>
    <name evidence="14" type="ORF">F2Z09_16940</name>
    <name evidence="13" type="ORF">F2Z22_12970</name>
</gene>
<keyword evidence="7 8" id="KW-0998">Cell outer membrane</keyword>
<dbReference type="AlphaFoldDB" id="A0A7J4YMV0"/>
<accession>A0A7J4YMV0</accession>
<keyword evidence="3 8" id="KW-1134">Transmembrane beta strand</keyword>
<comment type="similarity">
    <text evidence="8 9">Belongs to the TonB-dependent receptor family.</text>
</comment>
<dbReference type="GO" id="GO:0009279">
    <property type="term" value="C:cell outer membrane"/>
    <property type="evidence" value="ECO:0007669"/>
    <property type="project" value="UniProtKB-SubCell"/>
</dbReference>
<name>A0A7J4YMV0_9BACE</name>
<evidence type="ECO:0000256" key="2">
    <source>
        <dbReference type="ARBA" id="ARBA00022448"/>
    </source>
</evidence>
<dbReference type="Proteomes" id="UP000421791">
    <property type="component" value="Unassembled WGS sequence"/>
</dbReference>